<protein>
    <submittedName>
        <fullName evidence="1">Uncharacterized protein</fullName>
    </submittedName>
</protein>
<name>A0A4C1Y6B9_EUMVA</name>
<proteinExistence type="predicted"/>
<reference evidence="1 2" key="1">
    <citation type="journal article" date="2019" name="Commun. Biol.">
        <title>The bagworm genome reveals a unique fibroin gene that provides high tensile strength.</title>
        <authorList>
            <person name="Kono N."/>
            <person name="Nakamura H."/>
            <person name="Ohtoshi R."/>
            <person name="Tomita M."/>
            <person name="Numata K."/>
            <person name="Arakawa K."/>
        </authorList>
    </citation>
    <scope>NUCLEOTIDE SEQUENCE [LARGE SCALE GENOMIC DNA]</scope>
</reference>
<accession>A0A4C1Y6B9</accession>
<sequence>MTNRRPPRERFVTANLGPFPRARLVFQRGRECVISPKSADFICTPNGAGARRWRWPGSPTTRDDIDGRFTLDRALYQRSSPYELTSEGLFVCRRPAYAMRCRSVK</sequence>
<dbReference type="EMBL" id="BGZK01001072">
    <property type="protein sequence ID" value="GBP70382.1"/>
    <property type="molecule type" value="Genomic_DNA"/>
</dbReference>
<dbReference type="AlphaFoldDB" id="A0A4C1Y6B9"/>
<evidence type="ECO:0000313" key="2">
    <source>
        <dbReference type="Proteomes" id="UP000299102"/>
    </source>
</evidence>
<gene>
    <name evidence="1" type="ORF">EVAR_45649_1</name>
</gene>
<organism evidence="1 2">
    <name type="scientific">Eumeta variegata</name>
    <name type="common">Bagworm moth</name>
    <name type="synonym">Eumeta japonica</name>
    <dbReference type="NCBI Taxonomy" id="151549"/>
    <lineage>
        <taxon>Eukaryota</taxon>
        <taxon>Metazoa</taxon>
        <taxon>Ecdysozoa</taxon>
        <taxon>Arthropoda</taxon>
        <taxon>Hexapoda</taxon>
        <taxon>Insecta</taxon>
        <taxon>Pterygota</taxon>
        <taxon>Neoptera</taxon>
        <taxon>Endopterygota</taxon>
        <taxon>Lepidoptera</taxon>
        <taxon>Glossata</taxon>
        <taxon>Ditrysia</taxon>
        <taxon>Tineoidea</taxon>
        <taxon>Psychidae</taxon>
        <taxon>Oiketicinae</taxon>
        <taxon>Eumeta</taxon>
    </lineage>
</organism>
<comment type="caution">
    <text evidence="1">The sequence shown here is derived from an EMBL/GenBank/DDBJ whole genome shotgun (WGS) entry which is preliminary data.</text>
</comment>
<keyword evidence="2" id="KW-1185">Reference proteome</keyword>
<evidence type="ECO:0000313" key="1">
    <source>
        <dbReference type="EMBL" id="GBP70382.1"/>
    </source>
</evidence>
<dbReference type="Proteomes" id="UP000299102">
    <property type="component" value="Unassembled WGS sequence"/>
</dbReference>